<keyword evidence="2" id="KW-1133">Transmembrane helix</keyword>
<organism evidence="3 4">
    <name type="scientific">Halogranum gelatinilyticum</name>
    <dbReference type="NCBI Taxonomy" id="660521"/>
    <lineage>
        <taxon>Archaea</taxon>
        <taxon>Methanobacteriati</taxon>
        <taxon>Methanobacteriota</taxon>
        <taxon>Stenosarchaea group</taxon>
        <taxon>Halobacteria</taxon>
        <taxon>Halobacteriales</taxon>
        <taxon>Haloferacaceae</taxon>
    </lineage>
</organism>
<sequence length="71" mass="7887">MQLPQTEQTDRAEPDDTSDDDGRRLGRYLLLGGAVVAGVAGVALARRLRARRRDREMTTIEIHDDPVVADK</sequence>
<evidence type="ECO:0000256" key="1">
    <source>
        <dbReference type="SAM" id="MobiDB-lite"/>
    </source>
</evidence>
<evidence type="ECO:0000313" key="4">
    <source>
        <dbReference type="Proteomes" id="UP000199451"/>
    </source>
</evidence>
<name>A0A1G9XM78_9EURY</name>
<protein>
    <submittedName>
        <fullName evidence="3">Uncharacterized protein</fullName>
    </submittedName>
</protein>
<accession>A0A1G9XM78</accession>
<dbReference type="AlphaFoldDB" id="A0A1G9XM78"/>
<feature type="transmembrane region" description="Helical" evidence="2">
    <location>
        <begin position="25"/>
        <end position="45"/>
    </location>
</feature>
<proteinExistence type="predicted"/>
<dbReference type="Proteomes" id="UP000199451">
    <property type="component" value="Unassembled WGS sequence"/>
</dbReference>
<dbReference type="STRING" id="660521.SAMN04487949_3048"/>
<feature type="region of interest" description="Disordered" evidence="1">
    <location>
        <begin position="1"/>
        <end position="24"/>
    </location>
</feature>
<feature type="compositionally biased region" description="Basic and acidic residues" evidence="1">
    <location>
        <begin position="8"/>
        <end position="24"/>
    </location>
</feature>
<gene>
    <name evidence="3" type="ORF">SAMN04487949_3048</name>
</gene>
<evidence type="ECO:0000256" key="2">
    <source>
        <dbReference type="SAM" id="Phobius"/>
    </source>
</evidence>
<dbReference type="RefSeq" id="WP_089698785.1">
    <property type="nucleotide sequence ID" value="NZ_FNHL01000004.1"/>
</dbReference>
<evidence type="ECO:0000313" key="3">
    <source>
        <dbReference type="EMBL" id="SDM97830.1"/>
    </source>
</evidence>
<keyword evidence="2" id="KW-0812">Transmembrane</keyword>
<dbReference type="EMBL" id="FNHL01000004">
    <property type="protein sequence ID" value="SDM97830.1"/>
    <property type="molecule type" value="Genomic_DNA"/>
</dbReference>
<keyword evidence="2" id="KW-0472">Membrane</keyword>
<reference evidence="4" key="1">
    <citation type="submission" date="2016-10" db="EMBL/GenBank/DDBJ databases">
        <authorList>
            <person name="Varghese N."/>
            <person name="Submissions S."/>
        </authorList>
    </citation>
    <scope>NUCLEOTIDE SEQUENCE [LARGE SCALE GENOMIC DNA]</scope>
    <source>
        <strain evidence="4">CGMCC 1.10119</strain>
    </source>
</reference>
<keyword evidence="4" id="KW-1185">Reference proteome</keyword>